<accession>A0A2G5CLN3</accession>
<dbReference type="InParanoid" id="A0A2G5CLN3"/>
<evidence type="ECO:0000313" key="1">
    <source>
        <dbReference type="EMBL" id="PIA32196.1"/>
    </source>
</evidence>
<keyword evidence="2" id="KW-1185">Reference proteome</keyword>
<dbReference type="AlphaFoldDB" id="A0A2G5CLN3"/>
<reference evidence="1 2" key="1">
    <citation type="submission" date="2017-09" db="EMBL/GenBank/DDBJ databases">
        <title>WGS assembly of Aquilegia coerulea Goldsmith.</title>
        <authorList>
            <person name="Hodges S."/>
            <person name="Kramer E."/>
            <person name="Nordborg M."/>
            <person name="Tomkins J."/>
            <person name="Borevitz J."/>
            <person name="Derieg N."/>
            <person name="Yan J."/>
            <person name="Mihaltcheva S."/>
            <person name="Hayes R.D."/>
            <person name="Rokhsar D."/>
        </authorList>
    </citation>
    <scope>NUCLEOTIDE SEQUENCE [LARGE SCALE GENOMIC DNA]</scope>
    <source>
        <strain evidence="2">cv. Goldsmith</strain>
    </source>
</reference>
<gene>
    <name evidence="1" type="ORF">AQUCO_04500058v1</name>
</gene>
<protein>
    <submittedName>
        <fullName evidence="1">Uncharacterized protein</fullName>
    </submittedName>
</protein>
<dbReference type="EMBL" id="KZ305062">
    <property type="protein sequence ID" value="PIA32196.1"/>
    <property type="molecule type" value="Genomic_DNA"/>
</dbReference>
<name>A0A2G5CLN3_AQUCA</name>
<dbReference type="Proteomes" id="UP000230069">
    <property type="component" value="Unassembled WGS sequence"/>
</dbReference>
<organism evidence="1 2">
    <name type="scientific">Aquilegia coerulea</name>
    <name type="common">Rocky mountain columbine</name>
    <dbReference type="NCBI Taxonomy" id="218851"/>
    <lineage>
        <taxon>Eukaryota</taxon>
        <taxon>Viridiplantae</taxon>
        <taxon>Streptophyta</taxon>
        <taxon>Embryophyta</taxon>
        <taxon>Tracheophyta</taxon>
        <taxon>Spermatophyta</taxon>
        <taxon>Magnoliopsida</taxon>
        <taxon>Ranunculales</taxon>
        <taxon>Ranunculaceae</taxon>
        <taxon>Thalictroideae</taxon>
        <taxon>Aquilegia</taxon>
    </lineage>
</organism>
<evidence type="ECO:0000313" key="2">
    <source>
        <dbReference type="Proteomes" id="UP000230069"/>
    </source>
</evidence>
<proteinExistence type="predicted"/>
<sequence>MLLVHNELKCYHRRTVGKGNQEQKQKIRTGMDQQSYHLKYQLKIQNIIPAGYGGKLLETTNTCLPNVLLIAKTHFFSSPTH</sequence>